<protein>
    <submittedName>
        <fullName evidence="1">Uncharacterized protein</fullName>
    </submittedName>
</protein>
<evidence type="ECO:0000313" key="1">
    <source>
        <dbReference type="EMBL" id="AKC03182.1"/>
    </source>
</evidence>
<evidence type="ECO:0000313" key="3">
    <source>
        <dbReference type="Proteomes" id="UP000136698"/>
    </source>
</evidence>
<dbReference type="Proteomes" id="UP000136698">
    <property type="component" value="Segment"/>
</dbReference>
<evidence type="ECO:0000313" key="4">
    <source>
        <dbReference type="Proteomes" id="UP000152300"/>
    </source>
</evidence>
<dbReference type="EMBL" id="KM875471">
    <property type="protein sequence ID" value="AKC03311.1"/>
    <property type="molecule type" value="Genomic_DNA"/>
</dbReference>
<dbReference type="Proteomes" id="UP000152300">
    <property type="component" value="Segment"/>
</dbReference>
<gene>
    <name evidence="1" type="ORF">BVTX09c15_013</name>
    <name evidence="2" type="ORF">BVTX09c5_013</name>
</gene>
<sequence length="73" mass="8297">MCLCGIFFPCAEWLVRRVNRLIIWVRRRVGGEPTYVSVVQACDDYFTEDEFDAQQSVSLLRTGAEAATPIARV</sequence>
<evidence type="ECO:0000313" key="2">
    <source>
        <dbReference type="EMBL" id="AKC03311.1"/>
    </source>
</evidence>
<dbReference type="EMBL" id="KM875470">
    <property type="protein sequence ID" value="AKC03182.1"/>
    <property type="molecule type" value="Genomic_DNA"/>
</dbReference>
<reference evidence="3 4" key="1">
    <citation type="journal article" date="2015" name="Arch. Virol.">
        <title>Coinfection with multiple strains of bovine papular stomatitis virus.</title>
        <authorList>
            <person name="Huang T."/>
            <person name="Tulman E.R."/>
            <person name="Diel D.G."/>
            <person name="Khatiwada S."/>
            <person name="Sims W."/>
            <person name="Edwards J.F."/>
            <person name="Wen X."/>
            <person name="Kutish G.F."/>
            <person name="Rock D.L."/>
            <person name="Delhon G."/>
        </authorList>
    </citation>
    <scope>NUCLEOTIDE SEQUENCE [LARGE SCALE GENOMIC DNA]</scope>
    <source>
        <strain evidence="1">BV-TX09c15</strain>
        <strain evidence="2">BV-TX09c5</strain>
    </source>
</reference>
<organism evidence="1 4">
    <name type="scientific">Bovine papular stomatitis virus</name>
    <dbReference type="NCBI Taxonomy" id="129727"/>
    <lineage>
        <taxon>Viruses</taxon>
        <taxon>Varidnaviria</taxon>
        <taxon>Bamfordvirae</taxon>
        <taxon>Nucleocytoviricota</taxon>
        <taxon>Pokkesviricetes</taxon>
        <taxon>Chitovirales</taxon>
        <taxon>Poxviridae</taxon>
        <taxon>Chordopoxvirinae</taxon>
        <taxon>Parapoxvirus</taxon>
        <taxon>Parapoxvirus bovinestomatitis</taxon>
    </lineage>
</organism>
<name>A0A0E3T6G3_9POXV</name>
<proteinExistence type="predicted"/>
<accession>A0A0E3T6G3</accession>